<organism evidence="1 2">
    <name type="scientific">Ridgeia piscesae</name>
    <name type="common">Tubeworm</name>
    <dbReference type="NCBI Taxonomy" id="27915"/>
    <lineage>
        <taxon>Eukaryota</taxon>
        <taxon>Metazoa</taxon>
        <taxon>Spiralia</taxon>
        <taxon>Lophotrochozoa</taxon>
        <taxon>Annelida</taxon>
        <taxon>Polychaeta</taxon>
        <taxon>Sedentaria</taxon>
        <taxon>Canalipalpata</taxon>
        <taxon>Sabellida</taxon>
        <taxon>Siboglinidae</taxon>
        <taxon>Ridgeia</taxon>
    </lineage>
</organism>
<evidence type="ECO:0000313" key="2">
    <source>
        <dbReference type="Proteomes" id="UP001209878"/>
    </source>
</evidence>
<dbReference type="EMBL" id="JAODUO010002101">
    <property type="protein sequence ID" value="KAK2155173.1"/>
    <property type="molecule type" value="Genomic_DNA"/>
</dbReference>
<gene>
    <name evidence="1" type="ORF">NP493_2102g00003</name>
</gene>
<dbReference type="Proteomes" id="UP001209878">
    <property type="component" value="Unassembled WGS sequence"/>
</dbReference>
<proteinExistence type="predicted"/>
<reference evidence="1" key="1">
    <citation type="journal article" date="2023" name="Mol. Biol. Evol.">
        <title>Third-Generation Sequencing Reveals the Adaptive Role of the Epigenome in Three Deep-Sea Polychaetes.</title>
        <authorList>
            <person name="Perez M."/>
            <person name="Aroh O."/>
            <person name="Sun Y."/>
            <person name="Lan Y."/>
            <person name="Juniper S.K."/>
            <person name="Young C.R."/>
            <person name="Angers B."/>
            <person name="Qian P.Y."/>
        </authorList>
    </citation>
    <scope>NUCLEOTIDE SEQUENCE</scope>
    <source>
        <strain evidence="1">R07B-5</strain>
    </source>
</reference>
<sequence>MTGYVMFRKYRLGRRGGGVILYIKESIQAYEIKLEKEAECEEAVWCNIVTGNSTLTVGLGYRSRNVSIEENEKIHKLSKK</sequence>
<evidence type="ECO:0000313" key="1">
    <source>
        <dbReference type="EMBL" id="KAK2155173.1"/>
    </source>
</evidence>
<accession>A0AAD9JMF2</accession>
<keyword evidence="2" id="KW-1185">Reference proteome</keyword>
<comment type="caution">
    <text evidence="1">The sequence shown here is derived from an EMBL/GenBank/DDBJ whole genome shotgun (WGS) entry which is preliminary data.</text>
</comment>
<dbReference type="AlphaFoldDB" id="A0AAD9JMF2"/>
<name>A0AAD9JMF2_RIDPI</name>
<protein>
    <submittedName>
        <fullName evidence="1">Uncharacterized protein</fullName>
    </submittedName>
</protein>